<comment type="similarity">
    <text evidence="1">Belongs to the ligand-gated ion channel (TC 1.A.9) family. Gamma-aminobutyric acid receptor (TC 1.A.9.5) subfamily.</text>
</comment>
<dbReference type="FunFam" id="2.70.170.10:FF:000036">
    <property type="entry name" value="Gamma-aminobutyric acid receptor subunit beta-like"/>
    <property type="match status" value="1"/>
</dbReference>
<evidence type="ECO:0000256" key="2">
    <source>
        <dbReference type="ARBA" id="ARBA00022448"/>
    </source>
</evidence>
<evidence type="ECO:0000256" key="9">
    <source>
        <dbReference type="ARBA" id="ARBA00023136"/>
    </source>
</evidence>
<keyword evidence="4 19" id="KW-0812">Transmembrane</keyword>
<keyword evidence="10" id="KW-1015">Disulfide bond</keyword>
<keyword evidence="15" id="KW-0628">Postsynaptic cell membrane</keyword>
<reference evidence="25" key="2">
    <citation type="journal article" date="2008" name="Insect Biochem. Mol. Biol.">
        <title>The genome of a lepidopteran model insect, the silkworm Bombyx mori.</title>
        <authorList>
            <consortium name="International Silkworm Genome Consortium"/>
        </authorList>
    </citation>
    <scope>NUCLEOTIDE SEQUENCE [LARGE SCALE GENOMIC DNA]</scope>
    <source>
        <strain evidence="25">p50T</strain>
    </source>
</reference>
<dbReference type="GO" id="GO:0045211">
    <property type="term" value="C:postsynaptic membrane"/>
    <property type="evidence" value="ECO:0007669"/>
    <property type="project" value="UniProtKB-SubCell"/>
</dbReference>
<keyword evidence="9 19" id="KW-0472">Membrane</keyword>
<keyword evidence="13" id="KW-0325">Glycoprotein</keyword>
<keyword evidence="14" id="KW-0868">Chloride</keyword>
<dbReference type="CDD" id="cd19006">
    <property type="entry name" value="LGIC_ECD_GABAAR_LCCH3-like"/>
    <property type="match status" value="1"/>
</dbReference>
<dbReference type="PRINTS" id="PR01160">
    <property type="entry name" value="GABAARBETA"/>
</dbReference>
<dbReference type="Pfam" id="PF02931">
    <property type="entry name" value="Neur_chan_LBD"/>
    <property type="match status" value="1"/>
</dbReference>
<evidence type="ECO:0000259" key="21">
    <source>
        <dbReference type="Pfam" id="PF02931"/>
    </source>
</evidence>
<dbReference type="InterPro" id="IPR006202">
    <property type="entry name" value="Neur_chan_lig-bd"/>
</dbReference>
<dbReference type="PANTHER" id="PTHR18945">
    <property type="entry name" value="NEUROTRANSMITTER GATED ION CHANNEL"/>
    <property type="match status" value="1"/>
</dbReference>
<keyword evidence="2 19" id="KW-0813">Transport</keyword>
<evidence type="ECO:0000256" key="8">
    <source>
        <dbReference type="ARBA" id="ARBA00023065"/>
    </source>
</evidence>
<evidence type="ECO:0000256" key="14">
    <source>
        <dbReference type="ARBA" id="ARBA00023214"/>
    </source>
</evidence>
<dbReference type="GO" id="GO:0099095">
    <property type="term" value="F:ligand-gated monoatomic anion channel activity"/>
    <property type="evidence" value="ECO:0007669"/>
    <property type="project" value="UniProtKB-ARBA"/>
</dbReference>
<dbReference type="Gene3D" id="1.20.58.390">
    <property type="entry name" value="Neurotransmitter-gated ion-channel transmembrane domain"/>
    <property type="match status" value="1"/>
</dbReference>
<feature type="compositionally biased region" description="Low complexity" evidence="20">
    <location>
        <begin position="397"/>
        <end position="408"/>
    </location>
</feature>
<evidence type="ECO:0000256" key="11">
    <source>
        <dbReference type="ARBA" id="ARBA00023170"/>
    </source>
</evidence>
<feature type="region of interest" description="Disordered" evidence="20">
    <location>
        <begin position="348"/>
        <end position="370"/>
    </location>
</feature>
<dbReference type="PRINTS" id="PR00252">
    <property type="entry name" value="NRIONCHANNEL"/>
</dbReference>
<feature type="transmembrane region" description="Helical" evidence="19">
    <location>
        <begin position="248"/>
        <end position="272"/>
    </location>
</feature>
<feature type="domain" description="Neurotransmitter-gated ion-channel ligand-binding" evidence="21">
    <location>
        <begin position="46"/>
        <end position="247"/>
    </location>
</feature>
<keyword evidence="11 23" id="KW-0675">Receptor</keyword>
<organism evidence="23">
    <name type="scientific">Bombyx mori</name>
    <name type="common">Silk moth</name>
    <dbReference type="NCBI Taxonomy" id="7091"/>
    <lineage>
        <taxon>Eukaryota</taxon>
        <taxon>Metazoa</taxon>
        <taxon>Ecdysozoa</taxon>
        <taxon>Arthropoda</taxon>
        <taxon>Hexapoda</taxon>
        <taxon>Insecta</taxon>
        <taxon>Pterygota</taxon>
        <taxon>Neoptera</taxon>
        <taxon>Endopterygota</taxon>
        <taxon>Lepidoptera</taxon>
        <taxon>Glossata</taxon>
        <taxon>Ditrysia</taxon>
        <taxon>Bombycoidea</taxon>
        <taxon>Bombycidae</taxon>
        <taxon>Bombycinae</taxon>
        <taxon>Bombyx</taxon>
    </lineage>
</organism>
<keyword evidence="7" id="KW-0770">Synapse</keyword>
<dbReference type="InterPro" id="IPR036734">
    <property type="entry name" value="Neur_chan_lig-bd_sf"/>
</dbReference>
<dbReference type="EMBL" id="AB278156">
    <property type="protein sequence ID" value="BAT57341.1"/>
    <property type="molecule type" value="mRNA"/>
</dbReference>
<dbReference type="InterPro" id="IPR018000">
    <property type="entry name" value="Neurotransmitter_ion_chnl_CS"/>
</dbReference>
<reference evidence="24" key="3">
    <citation type="submission" date="2022-06" db="UniProtKB">
        <authorList>
            <consortium name="EnsemblMetazoa"/>
        </authorList>
    </citation>
    <scope>IDENTIFICATION</scope>
    <source>
        <strain evidence="24">p50T (Dazao)</strain>
    </source>
</reference>
<evidence type="ECO:0000256" key="5">
    <source>
        <dbReference type="ARBA" id="ARBA00022729"/>
    </source>
</evidence>
<keyword evidence="25" id="KW-1185">Reference proteome</keyword>
<dbReference type="GO" id="GO:0005254">
    <property type="term" value="F:chloride channel activity"/>
    <property type="evidence" value="ECO:0007669"/>
    <property type="project" value="UniProtKB-KW"/>
</dbReference>
<dbReference type="Pfam" id="PF02932">
    <property type="entry name" value="Neur_chan_memb"/>
    <property type="match status" value="1"/>
</dbReference>
<feature type="transmembrane region" description="Helical" evidence="19">
    <location>
        <begin position="278"/>
        <end position="298"/>
    </location>
</feature>
<evidence type="ECO:0000256" key="17">
    <source>
        <dbReference type="ARBA" id="ARBA00023303"/>
    </source>
</evidence>
<evidence type="ECO:0000313" key="23">
    <source>
        <dbReference type="EMBL" id="BAT57341.1"/>
    </source>
</evidence>
<feature type="region of interest" description="Disordered" evidence="20">
    <location>
        <begin position="390"/>
        <end position="436"/>
    </location>
</feature>
<protein>
    <submittedName>
        <fullName evidence="23">Ionotropic GABA receptor subunit LCCH3-type</fullName>
    </submittedName>
</protein>
<evidence type="ECO:0000256" key="15">
    <source>
        <dbReference type="ARBA" id="ARBA00023257"/>
    </source>
</evidence>
<evidence type="ECO:0000256" key="18">
    <source>
        <dbReference type="ARBA" id="ARBA00034104"/>
    </source>
</evidence>
<evidence type="ECO:0000256" key="4">
    <source>
        <dbReference type="ARBA" id="ARBA00022692"/>
    </source>
</evidence>
<evidence type="ECO:0000256" key="6">
    <source>
        <dbReference type="ARBA" id="ARBA00022989"/>
    </source>
</evidence>
<evidence type="ECO:0000256" key="7">
    <source>
        <dbReference type="ARBA" id="ARBA00023018"/>
    </source>
</evidence>
<feature type="transmembrane region" description="Helical" evidence="19">
    <location>
        <begin position="310"/>
        <end position="332"/>
    </location>
</feature>
<dbReference type="GO" id="GO:0034707">
    <property type="term" value="C:chloride channel complex"/>
    <property type="evidence" value="ECO:0007669"/>
    <property type="project" value="UniProtKB-KW"/>
</dbReference>
<evidence type="ECO:0000256" key="3">
    <source>
        <dbReference type="ARBA" id="ARBA00022475"/>
    </source>
</evidence>
<keyword evidence="8 19" id="KW-0406">Ion transport</keyword>
<evidence type="ECO:0000256" key="13">
    <source>
        <dbReference type="ARBA" id="ARBA00023180"/>
    </source>
</evidence>
<keyword evidence="16" id="KW-1071">Ligand-gated ion channel</keyword>
<dbReference type="EnsemblMetazoa" id="XM_038015121.1">
    <property type="protein sequence ID" value="XP_037871049.1"/>
    <property type="gene ID" value="LOC100500929"/>
</dbReference>
<dbReference type="InterPro" id="IPR006029">
    <property type="entry name" value="Neurotrans-gated_channel_TM"/>
</dbReference>
<dbReference type="GO" id="GO:0005230">
    <property type="term" value="F:extracellular ligand-gated monoatomic ion channel activity"/>
    <property type="evidence" value="ECO:0007669"/>
    <property type="project" value="InterPro"/>
</dbReference>
<evidence type="ECO:0000256" key="20">
    <source>
        <dbReference type="SAM" id="MobiDB-lite"/>
    </source>
</evidence>
<dbReference type="AlphaFoldDB" id="A0A0U5AGK6"/>
<gene>
    <name evidence="23" type="primary">BmGAR-2</name>
    <name evidence="24" type="synonym">100500929</name>
</gene>
<accession>A0A0U5AGK6</accession>
<keyword evidence="12" id="KW-0869">Chloride channel</keyword>
<keyword evidence="3" id="KW-1003">Cell membrane</keyword>
<evidence type="ECO:0000313" key="24">
    <source>
        <dbReference type="EnsemblMetazoa" id="XP_037871049.1"/>
    </source>
</evidence>
<reference evidence="23" key="1">
    <citation type="submission" date="2006-10" db="EMBL/GenBank/DDBJ databases">
        <title>Cloning and expression of GABA receptor genes in Bombyx mori.</title>
        <authorList>
            <person name="Shiomi K."/>
            <person name="Uehara H."/>
        </authorList>
    </citation>
    <scope>NUCLEOTIDE SEQUENCE</scope>
    <source>
        <strain evidence="23">N4</strain>
        <tissue evidence="23">Brain-subesophageal ganglion complex</tissue>
    </source>
</reference>
<feature type="signal peptide" evidence="19">
    <location>
        <begin position="1"/>
        <end position="31"/>
    </location>
</feature>
<dbReference type="SUPFAM" id="SSF63712">
    <property type="entry name" value="Nicotinic receptor ligand binding domain-like"/>
    <property type="match status" value="1"/>
</dbReference>
<evidence type="ECO:0000256" key="19">
    <source>
        <dbReference type="RuleBase" id="RU000687"/>
    </source>
</evidence>
<feature type="compositionally biased region" description="Low complexity" evidence="20">
    <location>
        <begin position="423"/>
        <end position="433"/>
    </location>
</feature>
<dbReference type="Gene3D" id="2.70.170.10">
    <property type="entry name" value="Neurotransmitter-gated ion-channel ligand-binding domain"/>
    <property type="match status" value="1"/>
</dbReference>
<sequence length="487" mass="55529">MIARRTPRCRLHALKLARVFLLPIVLTIAKSQNERAVVARLENVTHTVSRILDGYDIRLRPNFGGDPLYVGMDLTIASFDAISEVNMDYTITLYLNQYWKDERLAFGLPEEVLTLSGDFADKIWVPDTFFANDKNSFLHDVTERNKLVRLGGDGSITYGMRFTATLACMMDLHYYPLDSQNCTVEIESYGYTVSDVVMYWKNTPVRGVEDAELPQFTILGHETNDRKEKLATGVYQRLSLSFKLRRNIGYFVFQTYLPSILIVMLSWVSFWINHEATSARVALGITTVLTMTTISTGVRSSLPRISYVKAIDIYLVMCFVFVFAALLEYAAVNYTYWGARARKRAKLKNRDQMSTSSFEKDLKSSGRPRSPDEIIAIRECTTSMGRVSPLLGLRTKPLPSTSGGPPSLRLQRDNTLRYRTRPNSRNSRNAANSKPKMMHALRRGATVIKASMPKIRDVNVIDTYSRVVFPVCFLIFNAVYWVFYIFD</sequence>
<feature type="chain" id="PRO_5036512038" evidence="19">
    <location>
        <begin position="32"/>
        <end position="487"/>
    </location>
</feature>
<evidence type="ECO:0000313" key="25">
    <source>
        <dbReference type="Proteomes" id="UP000005204"/>
    </source>
</evidence>
<proteinExistence type="evidence at transcript level"/>
<keyword evidence="17 19" id="KW-0407">Ion channel</keyword>
<dbReference type="Proteomes" id="UP000005204">
    <property type="component" value="Unassembled WGS sequence"/>
</dbReference>
<evidence type="ECO:0000256" key="12">
    <source>
        <dbReference type="ARBA" id="ARBA00023173"/>
    </source>
</evidence>
<dbReference type="CDD" id="cd19049">
    <property type="entry name" value="LGIC_TM_anion"/>
    <property type="match status" value="1"/>
</dbReference>
<keyword evidence="6 19" id="KW-1133">Transmembrane helix</keyword>
<evidence type="ECO:0000256" key="10">
    <source>
        <dbReference type="ARBA" id="ARBA00023157"/>
    </source>
</evidence>
<dbReference type="InterPro" id="IPR038050">
    <property type="entry name" value="Neuro_actylchol_rec"/>
</dbReference>
<dbReference type="PROSITE" id="PS00236">
    <property type="entry name" value="NEUROTR_ION_CHANNEL"/>
    <property type="match status" value="1"/>
</dbReference>
<feature type="transmembrane region" description="Helical" evidence="19">
    <location>
        <begin position="467"/>
        <end position="486"/>
    </location>
</feature>
<keyword evidence="5 19" id="KW-0732">Signal</keyword>
<name>A0A0U5AGK6_BOMMO</name>
<dbReference type="PRINTS" id="PR00253">
    <property type="entry name" value="GABAARECEPTR"/>
</dbReference>
<feature type="compositionally biased region" description="Basic and acidic residues" evidence="20">
    <location>
        <begin position="358"/>
        <end position="370"/>
    </location>
</feature>
<dbReference type="SUPFAM" id="SSF90112">
    <property type="entry name" value="Neurotransmitter-gated ion-channel transmembrane pore"/>
    <property type="match status" value="1"/>
</dbReference>
<dbReference type="NCBIfam" id="TIGR00860">
    <property type="entry name" value="LIC"/>
    <property type="match status" value="1"/>
</dbReference>
<feature type="domain" description="Neurotransmitter-gated ion-channel transmembrane" evidence="22">
    <location>
        <begin position="255"/>
        <end position="481"/>
    </location>
</feature>
<dbReference type="InterPro" id="IPR036719">
    <property type="entry name" value="Neuro-gated_channel_TM_sf"/>
</dbReference>
<dbReference type="GO" id="GO:0004890">
    <property type="term" value="F:GABA-A receptor activity"/>
    <property type="evidence" value="ECO:0007669"/>
    <property type="project" value="InterPro"/>
</dbReference>
<dbReference type="FunFam" id="1.20.58.390:FF:000040">
    <property type="entry name" value="Gamma-aminobutyric acid receptor subunit beta-like"/>
    <property type="match status" value="1"/>
</dbReference>
<dbReference type="InterPro" id="IPR002289">
    <property type="entry name" value="GABAAb_rcpt"/>
</dbReference>
<evidence type="ECO:0000259" key="22">
    <source>
        <dbReference type="Pfam" id="PF02932"/>
    </source>
</evidence>
<evidence type="ECO:0000256" key="1">
    <source>
        <dbReference type="ARBA" id="ARBA00010180"/>
    </source>
</evidence>
<comment type="subcellular location">
    <subcellularLocation>
        <location evidence="18">Postsynaptic cell membrane</location>
        <topology evidence="18">Multi-pass membrane protein</topology>
    </subcellularLocation>
</comment>
<dbReference type="InterPro" id="IPR006028">
    <property type="entry name" value="GABAA/Glycine_rcpt"/>
</dbReference>
<evidence type="ECO:0000256" key="16">
    <source>
        <dbReference type="ARBA" id="ARBA00023286"/>
    </source>
</evidence>
<dbReference type="InterPro" id="IPR006201">
    <property type="entry name" value="Neur_channel"/>
</dbReference>